<evidence type="ECO:0000313" key="12">
    <source>
        <dbReference type="EMBL" id="EME37338.1"/>
    </source>
</evidence>
<keyword evidence="5" id="KW-0547">Nucleotide-binding</keyword>
<dbReference type="PROSITE" id="PS00211">
    <property type="entry name" value="ABC_TRANSPORTER_1"/>
    <property type="match status" value="2"/>
</dbReference>
<dbReference type="InterPro" id="IPR003593">
    <property type="entry name" value="AAA+_ATPase"/>
</dbReference>
<feature type="region of interest" description="Disordered" evidence="9">
    <location>
        <begin position="59"/>
        <end position="93"/>
    </location>
</feature>
<comment type="subcellular location">
    <subcellularLocation>
        <location evidence="1">Membrane</location>
        <topology evidence="1">Multi-pass membrane protein</topology>
    </subcellularLocation>
</comment>
<keyword evidence="7 10" id="KW-1133">Transmembrane helix</keyword>
<organism evidence="12 13">
    <name type="scientific">Kocuria palustris PEL</name>
    <dbReference type="NCBI Taxonomy" id="1236550"/>
    <lineage>
        <taxon>Bacteria</taxon>
        <taxon>Bacillati</taxon>
        <taxon>Actinomycetota</taxon>
        <taxon>Actinomycetes</taxon>
        <taxon>Micrococcales</taxon>
        <taxon>Micrococcaceae</taxon>
        <taxon>Kocuria</taxon>
    </lineage>
</organism>
<accession>M2XWZ8</accession>
<dbReference type="CDD" id="cd03225">
    <property type="entry name" value="ABC_cobalt_CbiO_domain1"/>
    <property type="match status" value="2"/>
</dbReference>
<feature type="transmembrane region" description="Helical" evidence="10">
    <location>
        <begin position="639"/>
        <end position="661"/>
    </location>
</feature>
<dbReference type="InterPro" id="IPR003439">
    <property type="entry name" value="ABC_transporter-like_ATP-bd"/>
</dbReference>
<dbReference type="GO" id="GO:0005524">
    <property type="term" value="F:ATP binding"/>
    <property type="evidence" value="ECO:0007669"/>
    <property type="project" value="UniProtKB-KW"/>
</dbReference>
<evidence type="ECO:0000256" key="4">
    <source>
        <dbReference type="ARBA" id="ARBA00022692"/>
    </source>
</evidence>
<dbReference type="GO" id="GO:0042626">
    <property type="term" value="F:ATPase-coupled transmembrane transporter activity"/>
    <property type="evidence" value="ECO:0007669"/>
    <property type="project" value="TreeGrafter"/>
</dbReference>
<dbReference type="AlphaFoldDB" id="M2XWZ8"/>
<comment type="similarity">
    <text evidence="2">Belongs to the ABC transporter superfamily.</text>
</comment>
<feature type="transmembrane region" description="Helical" evidence="10">
    <location>
        <begin position="575"/>
        <end position="591"/>
    </location>
</feature>
<keyword evidence="4 10" id="KW-0812">Transmembrane</keyword>
<evidence type="ECO:0000256" key="8">
    <source>
        <dbReference type="ARBA" id="ARBA00023136"/>
    </source>
</evidence>
<dbReference type="GO" id="GO:0016887">
    <property type="term" value="F:ATP hydrolysis activity"/>
    <property type="evidence" value="ECO:0007669"/>
    <property type="project" value="InterPro"/>
</dbReference>
<evidence type="ECO:0000256" key="2">
    <source>
        <dbReference type="ARBA" id="ARBA00005417"/>
    </source>
</evidence>
<dbReference type="GO" id="GO:0043190">
    <property type="term" value="C:ATP-binding cassette (ABC) transporter complex"/>
    <property type="evidence" value="ECO:0007669"/>
    <property type="project" value="TreeGrafter"/>
</dbReference>
<feature type="region of interest" description="Disordered" evidence="9">
    <location>
        <begin position="527"/>
        <end position="546"/>
    </location>
</feature>
<dbReference type="PROSITE" id="PS50893">
    <property type="entry name" value="ABC_TRANSPORTER_2"/>
    <property type="match status" value="2"/>
</dbReference>
<evidence type="ECO:0000259" key="11">
    <source>
        <dbReference type="PROSITE" id="PS50893"/>
    </source>
</evidence>
<evidence type="ECO:0000313" key="13">
    <source>
        <dbReference type="Proteomes" id="UP000009877"/>
    </source>
</evidence>
<dbReference type="InterPro" id="IPR050095">
    <property type="entry name" value="ECF_ABC_transporter_ATP-bd"/>
</dbReference>
<keyword evidence="6" id="KW-0067">ATP-binding</keyword>
<feature type="domain" description="ABC transporter" evidence="11">
    <location>
        <begin position="7"/>
        <end position="263"/>
    </location>
</feature>
<feature type="transmembrane region" description="Helical" evidence="10">
    <location>
        <begin position="682"/>
        <end position="702"/>
    </location>
</feature>
<feature type="domain" description="ABC transporter" evidence="11">
    <location>
        <begin position="311"/>
        <end position="553"/>
    </location>
</feature>
<evidence type="ECO:0000256" key="9">
    <source>
        <dbReference type="SAM" id="MobiDB-lite"/>
    </source>
</evidence>
<evidence type="ECO:0000256" key="10">
    <source>
        <dbReference type="SAM" id="Phobius"/>
    </source>
</evidence>
<dbReference type="SUPFAM" id="SSF52540">
    <property type="entry name" value="P-loop containing nucleoside triphosphate hydrolases"/>
    <property type="match status" value="2"/>
</dbReference>
<name>M2XWZ8_9MICC</name>
<dbReference type="InterPro" id="IPR017871">
    <property type="entry name" value="ABC_transporter-like_CS"/>
</dbReference>
<proteinExistence type="inferred from homology"/>
<reference evidence="12 13" key="1">
    <citation type="journal article" date="2014" name="Genome Announc.">
        <title>Draft Genome Sequence of Kocuria palustris PEL.</title>
        <authorList>
            <person name="Sharma G."/>
            <person name="Khatri I."/>
            <person name="Subramanian S."/>
        </authorList>
    </citation>
    <scope>NUCLEOTIDE SEQUENCE [LARGE SCALE GENOMIC DNA]</scope>
    <source>
        <strain evidence="12 13">PEL</strain>
    </source>
</reference>
<dbReference type="PANTHER" id="PTHR43553">
    <property type="entry name" value="HEAVY METAL TRANSPORTER"/>
    <property type="match status" value="1"/>
</dbReference>
<dbReference type="InterPro" id="IPR003339">
    <property type="entry name" value="ABC/ECF_trnsptr_transmembrane"/>
</dbReference>
<dbReference type="InterPro" id="IPR015856">
    <property type="entry name" value="ABC_transpr_CbiO/EcfA_su"/>
</dbReference>
<keyword evidence="8 10" id="KW-0472">Membrane</keyword>
<dbReference type="Gene3D" id="3.40.50.300">
    <property type="entry name" value="P-loop containing nucleotide triphosphate hydrolases"/>
    <property type="match status" value="2"/>
</dbReference>
<keyword evidence="13" id="KW-1185">Reference proteome</keyword>
<gene>
    <name evidence="12" type="ORF">C884_01846</name>
</gene>
<keyword evidence="3" id="KW-0813">Transport</keyword>
<protein>
    <submittedName>
        <fullName evidence="12">Duplicated ATPase component YkoD</fullName>
    </submittedName>
</protein>
<dbReference type="EMBL" id="ANHZ02000004">
    <property type="protein sequence ID" value="EME37338.1"/>
    <property type="molecule type" value="Genomic_DNA"/>
</dbReference>
<evidence type="ECO:0000256" key="6">
    <source>
        <dbReference type="ARBA" id="ARBA00022840"/>
    </source>
</evidence>
<dbReference type="PANTHER" id="PTHR43553:SF24">
    <property type="entry name" value="ENERGY-COUPLING FACTOR TRANSPORTER ATP-BINDING PROTEIN ECFA1"/>
    <property type="match status" value="1"/>
</dbReference>
<feature type="transmembrane region" description="Helical" evidence="10">
    <location>
        <begin position="598"/>
        <end position="619"/>
    </location>
</feature>
<dbReference type="InterPro" id="IPR027417">
    <property type="entry name" value="P-loop_NTPase"/>
</dbReference>
<dbReference type="Pfam" id="PF02361">
    <property type="entry name" value="CbiQ"/>
    <property type="match status" value="1"/>
</dbReference>
<evidence type="ECO:0000256" key="1">
    <source>
        <dbReference type="ARBA" id="ARBA00004141"/>
    </source>
</evidence>
<dbReference type="STRING" id="71999.KPaMU14_10740"/>
<dbReference type="Pfam" id="PF00005">
    <property type="entry name" value="ABC_tran"/>
    <property type="match status" value="2"/>
</dbReference>
<comment type="caution">
    <text evidence="12">The sequence shown here is derived from an EMBL/GenBank/DDBJ whole genome shotgun (WGS) entry which is preliminary data.</text>
</comment>
<sequence length="802" mass="83272">MRGGAAVLARGFGWQPEGRKTPALEQVDLEIPAGQRVLLLGASGSGKSTLLHALAGVLPDTEDDAPSDAPGPGPDGGRAAPSGGSGPRGELLVDGQPAAQRGVVTGLLQQDPESSILLARAGDDVAFGPENLAVPAEEIWDQADAALRAVGLEISRSRDTSALSGGQQQRLGLAGITAMRPRLLLLDEPTANLDPEGVATVRRAVETVVEDTGATLIVVEHRTEVWADLVERVVVLGPRGVLADGSPEDVLGARGAQREQLRRAGIWLPGQRAAAAAPAPAPGELLLRADELEVSREQPSQGLLSRRRRRVRRGDAVPDGAWAGAPAAQPVDLRLRAGSALALTGPNGAGKSTLALTLAGLLVPSAGTVRAAGSLAGGLPDDPSVWSGPELVERIGTVFQEPEHQFLTGSVREELAVGPRRAGVPEDEIARRVDELLERLHLSAHAEANPFTLSGGQKRRLSVGTVMAAAPQILILDEPTFGQDAVTWAAVVELLAEQVRQGRCVVVVTHDDDLVRALGAEEIAVRPRTRPTEEARPTSAPARQRGALARRDALAKLGAVAVLSLALLLSADPVTSGLILAVELVGLAAIGQRPGALLLRIWPLLVAALLSGWGTAVLSDAGGHLWVSAGPLQLTSGSIAAGAAIALRGLALALPGVMLLLSTDPTDLADRLARTMRLPVRVVLAALVGLRLVTVMIDQWQVLVTARRARGVGGSRAPLAAVRELGGRAFGLLVQSLRRASRLAVTMEVRGFGGVVDAGSRTWARPLRFGRADALLLGVAVAAAGAAPAVSELLGTHRFIWQ</sequence>
<dbReference type="SMART" id="SM00382">
    <property type="entry name" value="AAA"/>
    <property type="match status" value="2"/>
</dbReference>
<dbReference type="Proteomes" id="UP000009877">
    <property type="component" value="Unassembled WGS sequence"/>
</dbReference>
<dbReference type="CDD" id="cd16914">
    <property type="entry name" value="EcfT"/>
    <property type="match status" value="1"/>
</dbReference>
<evidence type="ECO:0000256" key="3">
    <source>
        <dbReference type="ARBA" id="ARBA00022448"/>
    </source>
</evidence>
<evidence type="ECO:0000256" key="5">
    <source>
        <dbReference type="ARBA" id="ARBA00022741"/>
    </source>
</evidence>
<evidence type="ECO:0000256" key="7">
    <source>
        <dbReference type="ARBA" id="ARBA00022989"/>
    </source>
</evidence>